<evidence type="ECO:0000256" key="1">
    <source>
        <dbReference type="SAM" id="MobiDB-lite"/>
    </source>
</evidence>
<reference evidence="2" key="2">
    <citation type="journal article" date="2015" name="Fish Shellfish Immunol.">
        <title>Early steps in the European eel (Anguilla anguilla)-Vibrio vulnificus interaction in the gills: Role of the RtxA13 toxin.</title>
        <authorList>
            <person name="Callol A."/>
            <person name="Pajuelo D."/>
            <person name="Ebbesson L."/>
            <person name="Teles M."/>
            <person name="MacKenzie S."/>
            <person name="Amaro C."/>
        </authorList>
    </citation>
    <scope>NUCLEOTIDE SEQUENCE</scope>
</reference>
<proteinExistence type="predicted"/>
<accession>A0A0E9R4H9</accession>
<dbReference type="EMBL" id="GBXM01084895">
    <property type="protein sequence ID" value="JAH23682.1"/>
    <property type="molecule type" value="Transcribed_RNA"/>
</dbReference>
<organism evidence="2">
    <name type="scientific">Anguilla anguilla</name>
    <name type="common">European freshwater eel</name>
    <name type="synonym">Muraena anguilla</name>
    <dbReference type="NCBI Taxonomy" id="7936"/>
    <lineage>
        <taxon>Eukaryota</taxon>
        <taxon>Metazoa</taxon>
        <taxon>Chordata</taxon>
        <taxon>Craniata</taxon>
        <taxon>Vertebrata</taxon>
        <taxon>Euteleostomi</taxon>
        <taxon>Actinopterygii</taxon>
        <taxon>Neopterygii</taxon>
        <taxon>Teleostei</taxon>
        <taxon>Anguilliformes</taxon>
        <taxon>Anguillidae</taxon>
        <taxon>Anguilla</taxon>
    </lineage>
</organism>
<feature type="region of interest" description="Disordered" evidence="1">
    <location>
        <begin position="28"/>
        <end position="47"/>
    </location>
</feature>
<evidence type="ECO:0000313" key="2">
    <source>
        <dbReference type="EMBL" id="JAH23682.1"/>
    </source>
</evidence>
<name>A0A0E9R4H9_ANGAN</name>
<sequence length="47" mass="5054">MTGLPVTPPYASFVVGCGLKRSTLATPHVSEENHRCLRSLESGMDHA</sequence>
<reference evidence="2" key="1">
    <citation type="submission" date="2014-11" db="EMBL/GenBank/DDBJ databases">
        <authorList>
            <person name="Amaro Gonzalez C."/>
        </authorList>
    </citation>
    <scope>NUCLEOTIDE SEQUENCE</scope>
</reference>
<protein>
    <submittedName>
        <fullName evidence="2">Uncharacterized protein</fullName>
    </submittedName>
</protein>
<dbReference type="AlphaFoldDB" id="A0A0E9R4H9"/>